<dbReference type="PANTHER" id="PTHR42912:SF80">
    <property type="entry name" value="METHYLTRANSFERASE DOMAIN-CONTAINING PROTEIN"/>
    <property type="match status" value="1"/>
</dbReference>
<protein>
    <recommendedName>
        <fullName evidence="2">Methyltransferase domain-containing protein</fullName>
    </recommendedName>
</protein>
<dbReference type="Pfam" id="PF13847">
    <property type="entry name" value="Methyltransf_31"/>
    <property type="match status" value="1"/>
</dbReference>
<evidence type="ECO:0000256" key="1">
    <source>
        <dbReference type="SAM" id="MobiDB-lite"/>
    </source>
</evidence>
<dbReference type="InterPro" id="IPR029063">
    <property type="entry name" value="SAM-dependent_MTases_sf"/>
</dbReference>
<feature type="compositionally biased region" description="Polar residues" evidence="1">
    <location>
        <begin position="1"/>
        <end position="18"/>
    </location>
</feature>
<dbReference type="PANTHER" id="PTHR42912">
    <property type="entry name" value="METHYLTRANSFERASE"/>
    <property type="match status" value="1"/>
</dbReference>
<proteinExistence type="predicted"/>
<dbReference type="CDD" id="cd02440">
    <property type="entry name" value="AdoMet_MTases"/>
    <property type="match status" value="1"/>
</dbReference>
<name>A0A081B1E5_PHYNI</name>
<evidence type="ECO:0000259" key="2">
    <source>
        <dbReference type="Pfam" id="PF13847"/>
    </source>
</evidence>
<dbReference type="InterPro" id="IPR025714">
    <property type="entry name" value="Methyltranfer_dom"/>
</dbReference>
<comment type="caution">
    <text evidence="3">The sequence shown here is derived from an EMBL/GenBank/DDBJ whole genome shotgun (WGS) entry which is preliminary data.</text>
</comment>
<evidence type="ECO:0000313" key="4">
    <source>
        <dbReference type="Proteomes" id="UP000028582"/>
    </source>
</evidence>
<feature type="compositionally biased region" description="Polar residues" evidence="1">
    <location>
        <begin position="63"/>
        <end position="79"/>
    </location>
</feature>
<sequence>MEISTSSPQFVSVSTPLGTKQMKLAPFDSDTLKSRKKSSQKKRKAEVSSSPPSSSSSNSSPSKATKTVKNAPSNDASWTKNLQRRGGFWGDAYWYDLQLEKRMPLAKPMLTELVLALPPCGDKTVLDLCAGSGRASAGILEAYPTVKLILMDSSEQRLAMASQRLEAIQTGVKEKTQFITKVVTPSATTELYDEPVDVVVACLAFHVLTEKPAHYTQAKEEKTMSVDEEYEELFRAVWRTLRPGGHVVFADHVGQLALFKQLKTLEKAGFEDVDCAWRQDDSFVAGGRKPLIN</sequence>
<dbReference type="OrthoDB" id="6770063at2759"/>
<dbReference type="SUPFAM" id="SSF53335">
    <property type="entry name" value="S-adenosyl-L-methionine-dependent methyltransferases"/>
    <property type="match status" value="1"/>
</dbReference>
<dbReference type="EMBL" id="ANJA01000206">
    <property type="protein sequence ID" value="ETO84956.1"/>
    <property type="molecule type" value="Genomic_DNA"/>
</dbReference>
<dbReference type="Gene3D" id="3.40.50.150">
    <property type="entry name" value="Vaccinia Virus protein VP39"/>
    <property type="match status" value="1"/>
</dbReference>
<feature type="region of interest" description="Disordered" evidence="1">
    <location>
        <begin position="1"/>
        <end position="79"/>
    </location>
</feature>
<feature type="compositionally biased region" description="Low complexity" evidence="1">
    <location>
        <begin position="48"/>
        <end position="62"/>
    </location>
</feature>
<reference evidence="3 4" key="1">
    <citation type="submission" date="2013-11" db="EMBL/GenBank/DDBJ databases">
        <title>The Genome Sequence of Phytophthora parasitica P1976.</title>
        <authorList>
            <consortium name="The Broad Institute Genomics Platform"/>
            <person name="Russ C."/>
            <person name="Tyler B."/>
            <person name="Panabieres F."/>
            <person name="Shan W."/>
            <person name="Tripathy S."/>
            <person name="Grunwald N."/>
            <person name="Machado M."/>
            <person name="Johnson C.S."/>
            <person name="Walker B."/>
            <person name="Young S."/>
            <person name="Zeng Q."/>
            <person name="Gargeya S."/>
            <person name="Fitzgerald M."/>
            <person name="Haas B."/>
            <person name="Abouelleil A."/>
            <person name="Allen A.W."/>
            <person name="Alvarado L."/>
            <person name="Arachchi H.M."/>
            <person name="Berlin A.M."/>
            <person name="Chapman S.B."/>
            <person name="Gainer-Dewar J."/>
            <person name="Goldberg J."/>
            <person name="Griggs A."/>
            <person name="Gujja S."/>
            <person name="Hansen M."/>
            <person name="Howarth C."/>
            <person name="Imamovic A."/>
            <person name="Ireland A."/>
            <person name="Larimer J."/>
            <person name="McCowan C."/>
            <person name="Murphy C."/>
            <person name="Pearson M."/>
            <person name="Poon T.W."/>
            <person name="Priest M."/>
            <person name="Roberts A."/>
            <person name="Saif S."/>
            <person name="Shea T."/>
            <person name="Sisk P."/>
            <person name="Sykes S."/>
            <person name="Wortman J."/>
            <person name="Nusbaum C."/>
            <person name="Birren B."/>
        </authorList>
    </citation>
    <scope>NUCLEOTIDE SEQUENCE [LARGE SCALE GENOMIC DNA]</scope>
    <source>
        <strain evidence="3 4">P1976</strain>
    </source>
</reference>
<dbReference type="GO" id="GO:0008168">
    <property type="term" value="F:methyltransferase activity"/>
    <property type="evidence" value="ECO:0007669"/>
    <property type="project" value="TreeGrafter"/>
</dbReference>
<feature type="compositionally biased region" description="Basic residues" evidence="1">
    <location>
        <begin position="34"/>
        <end position="44"/>
    </location>
</feature>
<gene>
    <name evidence="3" type="ORF">F444_01205</name>
</gene>
<evidence type="ECO:0000313" key="3">
    <source>
        <dbReference type="EMBL" id="ETO84956.1"/>
    </source>
</evidence>
<dbReference type="InterPro" id="IPR050508">
    <property type="entry name" value="Methyltransf_Superfamily"/>
</dbReference>
<feature type="domain" description="Methyltransferase" evidence="2">
    <location>
        <begin position="122"/>
        <end position="267"/>
    </location>
</feature>
<accession>A0A081B1E5</accession>
<dbReference type="AlphaFoldDB" id="A0A081B1E5"/>
<organism evidence="3 4">
    <name type="scientific">Phytophthora nicotianae P1976</name>
    <dbReference type="NCBI Taxonomy" id="1317066"/>
    <lineage>
        <taxon>Eukaryota</taxon>
        <taxon>Sar</taxon>
        <taxon>Stramenopiles</taxon>
        <taxon>Oomycota</taxon>
        <taxon>Peronosporomycetes</taxon>
        <taxon>Peronosporales</taxon>
        <taxon>Peronosporaceae</taxon>
        <taxon>Phytophthora</taxon>
    </lineage>
</organism>
<dbReference type="Proteomes" id="UP000028582">
    <property type="component" value="Unassembled WGS sequence"/>
</dbReference>